<accession>A0AAV5MPP7</accession>
<dbReference type="EMBL" id="BPVZ01000575">
    <property type="protein sequence ID" value="GKV51953.1"/>
    <property type="molecule type" value="Genomic_DNA"/>
</dbReference>
<reference evidence="1 2" key="1">
    <citation type="journal article" date="2021" name="Commun. Biol.">
        <title>The genome of Shorea leprosula (Dipterocarpaceae) highlights the ecological relevance of drought in aseasonal tropical rainforests.</title>
        <authorList>
            <person name="Ng K.K.S."/>
            <person name="Kobayashi M.J."/>
            <person name="Fawcett J.A."/>
            <person name="Hatakeyama M."/>
            <person name="Paape T."/>
            <person name="Ng C.H."/>
            <person name="Ang C.C."/>
            <person name="Tnah L.H."/>
            <person name="Lee C.T."/>
            <person name="Nishiyama T."/>
            <person name="Sese J."/>
            <person name="O'Brien M.J."/>
            <person name="Copetti D."/>
            <person name="Mohd Noor M.I."/>
            <person name="Ong R.C."/>
            <person name="Putra M."/>
            <person name="Sireger I.Z."/>
            <person name="Indrioko S."/>
            <person name="Kosugi Y."/>
            <person name="Izuno A."/>
            <person name="Isagi Y."/>
            <person name="Lee S.L."/>
            <person name="Shimizu K.K."/>
        </authorList>
    </citation>
    <scope>NUCLEOTIDE SEQUENCE [LARGE SCALE GENOMIC DNA]</scope>
    <source>
        <strain evidence="1">214</strain>
    </source>
</reference>
<proteinExistence type="predicted"/>
<dbReference type="AlphaFoldDB" id="A0AAV5MPP7"/>
<protein>
    <submittedName>
        <fullName evidence="1">Uncharacterized protein</fullName>
    </submittedName>
</protein>
<gene>
    <name evidence="1" type="ORF">SLEP1_g58566</name>
</gene>
<keyword evidence="2" id="KW-1185">Reference proteome</keyword>
<evidence type="ECO:0000313" key="1">
    <source>
        <dbReference type="EMBL" id="GKV51953.1"/>
    </source>
</evidence>
<comment type="caution">
    <text evidence="1">The sequence shown here is derived from an EMBL/GenBank/DDBJ whole genome shotgun (WGS) entry which is preliminary data.</text>
</comment>
<evidence type="ECO:0000313" key="2">
    <source>
        <dbReference type="Proteomes" id="UP001054252"/>
    </source>
</evidence>
<sequence>MMKDAHVLKRLIACFSSKITLMTWRRKKRKRRRYRRNN</sequence>
<organism evidence="1 2">
    <name type="scientific">Rubroshorea leprosula</name>
    <dbReference type="NCBI Taxonomy" id="152421"/>
    <lineage>
        <taxon>Eukaryota</taxon>
        <taxon>Viridiplantae</taxon>
        <taxon>Streptophyta</taxon>
        <taxon>Embryophyta</taxon>
        <taxon>Tracheophyta</taxon>
        <taxon>Spermatophyta</taxon>
        <taxon>Magnoliopsida</taxon>
        <taxon>eudicotyledons</taxon>
        <taxon>Gunneridae</taxon>
        <taxon>Pentapetalae</taxon>
        <taxon>rosids</taxon>
        <taxon>malvids</taxon>
        <taxon>Malvales</taxon>
        <taxon>Dipterocarpaceae</taxon>
        <taxon>Rubroshorea</taxon>
    </lineage>
</organism>
<name>A0AAV5MPP7_9ROSI</name>
<dbReference type="Proteomes" id="UP001054252">
    <property type="component" value="Unassembled WGS sequence"/>
</dbReference>